<evidence type="ECO:0000256" key="8">
    <source>
        <dbReference type="ARBA" id="ARBA00023242"/>
    </source>
</evidence>
<evidence type="ECO:0000256" key="4">
    <source>
        <dbReference type="ARBA" id="ARBA00023015"/>
    </source>
</evidence>
<proteinExistence type="predicted"/>
<keyword evidence="4" id="KW-0805">Transcription regulation</keyword>
<dbReference type="SUPFAM" id="SSF57716">
    <property type="entry name" value="Glucocorticoid receptor-like (DNA-binding domain)"/>
    <property type="match status" value="2"/>
</dbReference>
<dbReference type="GO" id="GO:0045944">
    <property type="term" value="P:positive regulation of transcription by RNA polymerase II"/>
    <property type="evidence" value="ECO:0007669"/>
    <property type="project" value="TreeGrafter"/>
</dbReference>
<dbReference type="InterPro" id="IPR050234">
    <property type="entry name" value="Nuclear_hormone_rcpt_NR1"/>
</dbReference>
<dbReference type="GO" id="GO:0000978">
    <property type="term" value="F:RNA polymerase II cis-regulatory region sequence-specific DNA binding"/>
    <property type="evidence" value="ECO:0007669"/>
    <property type="project" value="TreeGrafter"/>
</dbReference>
<keyword evidence="1" id="KW-0479">Metal-binding</keyword>
<keyword evidence="3" id="KW-0862">Zinc</keyword>
<dbReference type="SMART" id="SM00399">
    <property type="entry name" value="ZnF_C4"/>
    <property type="match status" value="1"/>
</dbReference>
<dbReference type="PROSITE" id="PS51030">
    <property type="entry name" value="NUCLEAR_REC_DBD_2"/>
    <property type="match status" value="1"/>
</dbReference>
<evidence type="ECO:0000256" key="7">
    <source>
        <dbReference type="ARBA" id="ARBA00023170"/>
    </source>
</evidence>
<dbReference type="InterPro" id="IPR001628">
    <property type="entry name" value="Znf_hrmn_rcpt"/>
</dbReference>
<evidence type="ECO:0000256" key="3">
    <source>
        <dbReference type="ARBA" id="ARBA00022833"/>
    </source>
</evidence>
<dbReference type="GO" id="GO:0030154">
    <property type="term" value="P:cell differentiation"/>
    <property type="evidence" value="ECO:0007669"/>
    <property type="project" value="TreeGrafter"/>
</dbReference>
<accession>A0A814RRR1</accession>
<keyword evidence="2" id="KW-0863">Zinc-finger</keyword>
<dbReference type="EMBL" id="CAJNOG010000275">
    <property type="protein sequence ID" value="CAF1137675.1"/>
    <property type="molecule type" value="Genomic_DNA"/>
</dbReference>
<evidence type="ECO:0000313" key="10">
    <source>
        <dbReference type="EMBL" id="CAF1137675.1"/>
    </source>
</evidence>
<feature type="domain" description="Nuclear receptor" evidence="9">
    <location>
        <begin position="25"/>
        <end position="101"/>
    </location>
</feature>
<organism evidence="10 11">
    <name type="scientific">Adineta steineri</name>
    <dbReference type="NCBI Taxonomy" id="433720"/>
    <lineage>
        <taxon>Eukaryota</taxon>
        <taxon>Metazoa</taxon>
        <taxon>Spiralia</taxon>
        <taxon>Gnathifera</taxon>
        <taxon>Rotifera</taxon>
        <taxon>Eurotatoria</taxon>
        <taxon>Bdelloidea</taxon>
        <taxon>Adinetida</taxon>
        <taxon>Adinetidae</taxon>
        <taxon>Adineta</taxon>
    </lineage>
</organism>
<dbReference type="InterPro" id="IPR013088">
    <property type="entry name" value="Znf_NHR/GATA"/>
</dbReference>
<dbReference type="Pfam" id="PF00105">
    <property type="entry name" value="zf-C4"/>
    <property type="match status" value="2"/>
</dbReference>
<sequence length="484" mass="55591">MLTTNTTSNLPLTIKTQPLTKKQNLSECRICGAPAQYANFGAISCNSCKMFFKRNANIGQKAFKCNFGDNCEIKRDNHHMCASCRLKKCFQYGMTTDKFRPSRPTKSKTKSLVKTEPRYQSEKLSIFNSLKPDHSLLTTSQWTLLSNLYNSYDESQVSLLSKSLKAFKCNFGDNCEIKRDNHHMCASCRLKKCFQYGMTTDKFRPPRPKKSKTKSLVKVEPRYQSEKLSILNSLEPDHSLLTTSQWTLLSNLYNTFDESQLLILGKSLVDTHNSLQPINVTYQKLVENYLLSIYEATGRYLRLNDNICKLSFTDRSLLLRNAADNVSCMAGAFIAHHFGLFSLDSFFKIMAAMFDKRGISLTLWTMNLIKPDIIIYKIALSLFALSKTIYLYSPDISIDSTNSSTLFHIQNKYAEVTWKYLIYRYGWCEAVKHFHNIIYWLVALTTSITHVQTFSTHVYNIDSLVELTEVTLILDDVEETIETK</sequence>
<keyword evidence="8" id="KW-0539">Nucleus</keyword>
<evidence type="ECO:0000313" key="11">
    <source>
        <dbReference type="Proteomes" id="UP000663845"/>
    </source>
</evidence>
<protein>
    <recommendedName>
        <fullName evidence="9">Nuclear receptor domain-containing protein</fullName>
    </recommendedName>
</protein>
<dbReference type="PANTHER" id="PTHR24082">
    <property type="entry name" value="NUCLEAR HORMONE RECEPTOR"/>
    <property type="match status" value="1"/>
</dbReference>
<evidence type="ECO:0000256" key="5">
    <source>
        <dbReference type="ARBA" id="ARBA00023125"/>
    </source>
</evidence>
<dbReference type="GO" id="GO:0004879">
    <property type="term" value="F:nuclear receptor activity"/>
    <property type="evidence" value="ECO:0007669"/>
    <property type="project" value="TreeGrafter"/>
</dbReference>
<dbReference type="PROSITE" id="PS00031">
    <property type="entry name" value="NUCLEAR_REC_DBD_1"/>
    <property type="match status" value="1"/>
</dbReference>
<evidence type="ECO:0000256" key="2">
    <source>
        <dbReference type="ARBA" id="ARBA00022771"/>
    </source>
</evidence>
<dbReference type="GO" id="GO:0008270">
    <property type="term" value="F:zinc ion binding"/>
    <property type="evidence" value="ECO:0007669"/>
    <property type="project" value="UniProtKB-KW"/>
</dbReference>
<evidence type="ECO:0000256" key="1">
    <source>
        <dbReference type="ARBA" id="ARBA00022723"/>
    </source>
</evidence>
<evidence type="ECO:0000256" key="6">
    <source>
        <dbReference type="ARBA" id="ARBA00023163"/>
    </source>
</evidence>
<reference evidence="10" key="1">
    <citation type="submission" date="2021-02" db="EMBL/GenBank/DDBJ databases">
        <authorList>
            <person name="Nowell W R."/>
        </authorList>
    </citation>
    <scope>NUCLEOTIDE SEQUENCE</scope>
</reference>
<dbReference type="Proteomes" id="UP000663845">
    <property type="component" value="Unassembled WGS sequence"/>
</dbReference>
<name>A0A814RRR1_9BILA</name>
<dbReference type="AlphaFoldDB" id="A0A814RRR1"/>
<keyword evidence="7" id="KW-0675">Receptor</keyword>
<dbReference type="PANTHER" id="PTHR24082:SF283">
    <property type="entry name" value="NUCLEAR HORMONE RECEPTOR HR96"/>
    <property type="match status" value="1"/>
</dbReference>
<gene>
    <name evidence="10" type="ORF">JYZ213_LOCUS23375</name>
</gene>
<dbReference type="GO" id="GO:0000122">
    <property type="term" value="P:negative regulation of transcription by RNA polymerase II"/>
    <property type="evidence" value="ECO:0007669"/>
    <property type="project" value="TreeGrafter"/>
</dbReference>
<evidence type="ECO:0000259" key="9">
    <source>
        <dbReference type="PROSITE" id="PS51030"/>
    </source>
</evidence>
<dbReference type="PRINTS" id="PR00047">
    <property type="entry name" value="STROIDFINGER"/>
</dbReference>
<comment type="caution">
    <text evidence="10">The sequence shown here is derived from an EMBL/GenBank/DDBJ whole genome shotgun (WGS) entry which is preliminary data.</text>
</comment>
<dbReference type="Gene3D" id="3.30.50.10">
    <property type="entry name" value="Erythroid Transcription Factor GATA-1, subunit A"/>
    <property type="match status" value="2"/>
</dbReference>
<keyword evidence="5" id="KW-0238">DNA-binding</keyword>
<keyword evidence="6" id="KW-0804">Transcription</keyword>